<dbReference type="RefSeq" id="WP_120693752.1">
    <property type="nucleotide sequence ID" value="NZ_RBNH01000039.1"/>
</dbReference>
<gene>
    <name evidence="1" type="ORF">D7Z96_20505</name>
</gene>
<evidence type="ECO:0000313" key="1">
    <source>
        <dbReference type="EMBL" id="RKO19453.1"/>
    </source>
</evidence>
<sequence length="158" mass="18341">MGDEAAIWRVDPATLRDVVVDRAMLEKRLDGCTELERIWILSVLGREQEAVAEGRLLLAHSRDRFRPLLVLAYAYQRQYRWHKAAKLHEEALRLAGTVRREALVRHQIGRRFFDEARYVDAAAEFEWAADLYRTAGKERLAEHSRKAMVRAREVASGQ</sequence>
<name>A0A3B0F913_PSEPS</name>
<accession>A0A3B0F913</accession>
<evidence type="ECO:0000313" key="2">
    <source>
        <dbReference type="Proteomes" id="UP000273159"/>
    </source>
</evidence>
<dbReference type="SUPFAM" id="SSF48452">
    <property type="entry name" value="TPR-like"/>
    <property type="match status" value="1"/>
</dbReference>
<dbReference type="Proteomes" id="UP000273159">
    <property type="component" value="Unassembled WGS sequence"/>
</dbReference>
<dbReference type="EMBL" id="RBNH01000039">
    <property type="protein sequence ID" value="RKO19453.1"/>
    <property type="molecule type" value="Genomic_DNA"/>
</dbReference>
<organism evidence="1 2">
    <name type="scientific">Pseudarthrobacter phenanthrenivorans</name>
    <name type="common">Arthrobacter phenanthrenivorans</name>
    <dbReference type="NCBI Taxonomy" id="361575"/>
    <lineage>
        <taxon>Bacteria</taxon>
        <taxon>Bacillati</taxon>
        <taxon>Actinomycetota</taxon>
        <taxon>Actinomycetes</taxon>
        <taxon>Micrococcales</taxon>
        <taxon>Micrococcaceae</taxon>
        <taxon>Pseudarthrobacter</taxon>
    </lineage>
</organism>
<dbReference type="Gene3D" id="1.25.40.10">
    <property type="entry name" value="Tetratricopeptide repeat domain"/>
    <property type="match status" value="1"/>
</dbReference>
<evidence type="ECO:0008006" key="3">
    <source>
        <dbReference type="Google" id="ProtNLM"/>
    </source>
</evidence>
<proteinExistence type="predicted"/>
<dbReference type="InterPro" id="IPR011990">
    <property type="entry name" value="TPR-like_helical_dom_sf"/>
</dbReference>
<dbReference type="AlphaFoldDB" id="A0A3B0F913"/>
<protein>
    <recommendedName>
        <fullName evidence="3">Tetratricopeptide repeat protein</fullName>
    </recommendedName>
</protein>
<reference evidence="2" key="2">
    <citation type="submission" date="2018-10" db="EMBL/GenBank/DDBJ databases">
        <authorList>
            <person name="Wang Y."/>
            <person name="Wang J."/>
            <person name="Yang X."/>
            <person name="Wang Z."/>
            <person name="Huang Y."/>
        </authorList>
    </citation>
    <scope>NUCLEOTIDE SEQUENCE [LARGE SCALE GENOMIC DNA]</scope>
    <source>
        <strain evidence="2">J015</strain>
    </source>
</reference>
<comment type="caution">
    <text evidence="1">The sequence shown here is derived from an EMBL/GenBank/DDBJ whole genome shotgun (WGS) entry which is preliminary data.</text>
</comment>
<reference evidence="1 2" key="1">
    <citation type="submission" date="2018-10" db="EMBL/GenBank/DDBJ databases">
        <title>Genome-guide identification and characterization of bacteria that degrade polycyclic aromatic hydrocarbons and resist hexavalent chromium simultaneously.</title>
        <authorList>
            <person name="Feng H."/>
        </authorList>
    </citation>
    <scope>NUCLEOTIDE SEQUENCE [LARGE SCALE GENOMIC DNA]</scope>
    <source>
        <strain evidence="1 2">J015</strain>
    </source>
</reference>